<accession>A0A9K3D4H2</accession>
<feature type="coiled-coil region" evidence="1">
    <location>
        <begin position="377"/>
        <end position="426"/>
    </location>
</feature>
<organism evidence="3 4">
    <name type="scientific">Kipferlia bialata</name>
    <dbReference type="NCBI Taxonomy" id="797122"/>
    <lineage>
        <taxon>Eukaryota</taxon>
        <taxon>Metamonada</taxon>
        <taxon>Carpediemonas-like organisms</taxon>
        <taxon>Kipferlia</taxon>
    </lineage>
</organism>
<evidence type="ECO:0000313" key="3">
    <source>
        <dbReference type="EMBL" id="GIQ87772.1"/>
    </source>
</evidence>
<feature type="non-terminal residue" evidence="3">
    <location>
        <position position="1"/>
    </location>
</feature>
<comment type="caution">
    <text evidence="3">The sequence shown here is derived from an EMBL/GenBank/DDBJ whole genome shotgun (WGS) entry which is preliminary data.</text>
</comment>
<feature type="non-terminal residue" evidence="3">
    <location>
        <position position="468"/>
    </location>
</feature>
<keyword evidence="4" id="KW-1185">Reference proteome</keyword>
<evidence type="ECO:0000313" key="4">
    <source>
        <dbReference type="Proteomes" id="UP000265618"/>
    </source>
</evidence>
<keyword evidence="1" id="KW-0175">Coiled coil</keyword>
<feature type="compositionally biased region" description="Polar residues" evidence="2">
    <location>
        <begin position="38"/>
        <end position="53"/>
    </location>
</feature>
<feature type="region of interest" description="Disordered" evidence="2">
    <location>
        <begin position="255"/>
        <end position="278"/>
    </location>
</feature>
<evidence type="ECO:0000256" key="2">
    <source>
        <dbReference type="SAM" id="MobiDB-lite"/>
    </source>
</evidence>
<feature type="region of interest" description="Disordered" evidence="2">
    <location>
        <begin position="27"/>
        <end position="94"/>
    </location>
</feature>
<dbReference type="EMBL" id="BDIP01003487">
    <property type="protein sequence ID" value="GIQ87772.1"/>
    <property type="molecule type" value="Genomic_DNA"/>
</dbReference>
<name>A0A9K3D4H2_9EUKA</name>
<evidence type="ECO:0000256" key="1">
    <source>
        <dbReference type="SAM" id="Coils"/>
    </source>
</evidence>
<feature type="region of interest" description="Disordered" evidence="2">
    <location>
        <begin position="179"/>
        <end position="222"/>
    </location>
</feature>
<protein>
    <submittedName>
        <fullName evidence="3">Uncharacterized protein</fullName>
    </submittedName>
</protein>
<sequence>DPFNLLISDDVDENDSALDIYNTALEVPSDLDTDSEDVSPSQRLGVSVANMSDISDAGGEGEREGESDIDSDAVLDSSFSGMPETEGERERERGKCAGCLEIEALLKGVERERERETRREAEREAEREALVTRLRQLEEERDMQREAEAERMAENDRILGEIMRVERERHAAREREFQAEVNREREREREFQAEVNREREEERERETEFQAEVNREREEERERERVFQAEVIREREEERERQRVFQAEMRAELAQARKEREAETEREREREQERVSERLGQRERCDGIEGGMVDLEAKVKAVIQSMAETANRSLNGAMDTFRQDIDHVNTGIADYIDSQLEGVRLSLARVSVSAEDNDREVTAIRESLSTSDVSERLEALESEQRDMKSTIAALTETVNTLANTVKEGERDRQTQLEDRLVRLEERERERGGRPEGDAQDMISRLSAVETNMIVLSPLVAEEKARVVK</sequence>
<gene>
    <name evidence="3" type="ORF">KIPB_009878</name>
</gene>
<reference evidence="3 4" key="1">
    <citation type="journal article" date="2018" name="PLoS ONE">
        <title>The draft genome of Kipferlia bialata reveals reductive genome evolution in fornicate parasites.</title>
        <authorList>
            <person name="Tanifuji G."/>
            <person name="Takabayashi S."/>
            <person name="Kume K."/>
            <person name="Takagi M."/>
            <person name="Nakayama T."/>
            <person name="Kamikawa R."/>
            <person name="Inagaki Y."/>
            <person name="Hashimoto T."/>
        </authorList>
    </citation>
    <scope>NUCLEOTIDE SEQUENCE [LARGE SCALE GENOMIC DNA]</scope>
    <source>
        <strain evidence="3">NY0173</strain>
    </source>
</reference>
<dbReference type="AlphaFoldDB" id="A0A9K3D4H2"/>
<dbReference type="Proteomes" id="UP000265618">
    <property type="component" value="Unassembled WGS sequence"/>
</dbReference>
<proteinExistence type="predicted"/>